<dbReference type="Proteomes" id="UP000555552">
    <property type="component" value="Unassembled WGS sequence"/>
</dbReference>
<evidence type="ECO:0000313" key="5">
    <source>
        <dbReference type="Proteomes" id="UP000555552"/>
    </source>
</evidence>
<dbReference type="CDD" id="cd00586">
    <property type="entry name" value="4HBT"/>
    <property type="match status" value="1"/>
</dbReference>
<keyword evidence="2" id="KW-0378">Hydrolase</keyword>
<keyword evidence="5" id="KW-1185">Reference proteome</keyword>
<evidence type="ECO:0000256" key="2">
    <source>
        <dbReference type="ARBA" id="ARBA00022801"/>
    </source>
</evidence>
<comment type="caution">
    <text evidence="4">The sequence shown here is derived from an EMBL/GenBank/DDBJ whole genome shotgun (WGS) entry which is preliminary data.</text>
</comment>
<evidence type="ECO:0000256" key="1">
    <source>
        <dbReference type="ARBA" id="ARBA00005953"/>
    </source>
</evidence>
<feature type="compositionally biased region" description="Basic and acidic residues" evidence="3">
    <location>
        <begin position="7"/>
        <end position="21"/>
    </location>
</feature>
<sequence length="153" mass="16726">MSAGEPVAERGPDPTREDYPHRRAFPTRWNDEDAFGHLNNTVYYSAMDTTITGWLLDGDDLGLLAGGFRPVVVQSSCTYRRSAHYPEVLEVGLRSTRVGRSSMTYDLGLFRQRDGALVARGTWVHVAVDAATGEPVPVPEPLRARLAGISAPA</sequence>
<evidence type="ECO:0000256" key="3">
    <source>
        <dbReference type="SAM" id="MobiDB-lite"/>
    </source>
</evidence>
<proteinExistence type="inferred from homology"/>
<dbReference type="PANTHER" id="PTHR31793">
    <property type="entry name" value="4-HYDROXYBENZOYL-COA THIOESTERASE FAMILY MEMBER"/>
    <property type="match status" value="1"/>
</dbReference>
<name>A0A849BGV3_9ACTN</name>
<evidence type="ECO:0000313" key="4">
    <source>
        <dbReference type="EMBL" id="NNH22339.1"/>
    </source>
</evidence>
<reference evidence="4 5" key="1">
    <citation type="submission" date="2020-05" db="EMBL/GenBank/DDBJ databases">
        <title>MicrobeNet Type strains.</title>
        <authorList>
            <person name="Nicholson A.C."/>
        </authorList>
    </citation>
    <scope>NUCLEOTIDE SEQUENCE [LARGE SCALE GENOMIC DNA]</scope>
    <source>
        <strain evidence="4 5">JCM 14547</strain>
    </source>
</reference>
<dbReference type="AlphaFoldDB" id="A0A849BGV3"/>
<comment type="similarity">
    <text evidence="1">Belongs to the 4-hydroxybenzoyl-CoA thioesterase family.</text>
</comment>
<dbReference type="RefSeq" id="WP_171202186.1">
    <property type="nucleotide sequence ID" value="NZ_BAAANP010000002.1"/>
</dbReference>
<accession>A0A849BGV3</accession>
<dbReference type="Pfam" id="PF13279">
    <property type="entry name" value="4HBT_2"/>
    <property type="match status" value="1"/>
</dbReference>
<organism evidence="4 5">
    <name type="scientific">Pseudokineococcus marinus</name>
    <dbReference type="NCBI Taxonomy" id="351215"/>
    <lineage>
        <taxon>Bacteria</taxon>
        <taxon>Bacillati</taxon>
        <taxon>Actinomycetota</taxon>
        <taxon>Actinomycetes</taxon>
        <taxon>Kineosporiales</taxon>
        <taxon>Kineosporiaceae</taxon>
        <taxon>Pseudokineococcus</taxon>
    </lineage>
</organism>
<dbReference type="InterPro" id="IPR029069">
    <property type="entry name" value="HotDog_dom_sf"/>
</dbReference>
<dbReference type="SUPFAM" id="SSF54637">
    <property type="entry name" value="Thioesterase/thiol ester dehydrase-isomerase"/>
    <property type="match status" value="1"/>
</dbReference>
<gene>
    <name evidence="4" type="ORF">HLB09_04405</name>
</gene>
<protein>
    <submittedName>
        <fullName evidence="4">Acyl-CoA thioesterase</fullName>
    </submittedName>
</protein>
<dbReference type="PANTHER" id="PTHR31793:SF27">
    <property type="entry name" value="NOVEL THIOESTERASE SUPERFAMILY DOMAIN AND SAPOSIN A-TYPE DOMAIN CONTAINING PROTEIN (0610012H03RIK)"/>
    <property type="match status" value="1"/>
</dbReference>
<dbReference type="Gene3D" id="3.10.129.10">
    <property type="entry name" value="Hotdog Thioesterase"/>
    <property type="match status" value="1"/>
</dbReference>
<dbReference type="EMBL" id="JABEMA010000034">
    <property type="protein sequence ID" value="NNH22339.1"/>
    <property type="molecule type" value="Genomic_DNA"/>
</dbReference>
<feature type="region of interest" description="Disordered" evidence="3">
    <location>
        <begin position="1"/>
        <end position="21"/>
    </location>
</feature>
<dbReference type="InterPro" id="IPR050563">
    <property type="entry name" value="4-hydroxybenzoyl-CoA_TE"/>
</dbReference>
<dbReference type="GO" id="GO:0047617">
    <property type="term" value="F:fatty acyl-CoA hydrolase activity"/>
    <property type="evidence" value="ECO:0007669"/>
    <property type="project" value="TreeGrafter"/>
</dbReference>